<comment type="similarity">
    <text evidence="1 2">Belongs to the iron/ascorbate-dependent oxidoreductase family.</text>
</comment>
<evidence type="ECO:0000313" key="5">
    <source>
        <dbReference type="Proteomes" id="UP001610446"/>
    </source>
</evidence>
<proteinExistence type="inferred from homology"/>
<protein>
    <recommendedName>
        <fullName evidence="3">Fe2OG dioxygenase domain-containing protein</fullName>
    </recommendedName>
</protein>
<organism evidence="4 5">
    <name type="scientific">Aspergillus pseudoustus</name>
    <dbReference type="NCBI Taxonomy" id="1810923"/>
    <lineage>
        <taxon>Eukaryota</taxon>
        <taxon>Fungi</taxon>
        <taxon>Dikarya</taxon>
        <taxon>Ascomycota</taxon>
        <taxon>Pezizomycotina</taxon>
        <taxon>Eurotiomycetes</taxon>
        <taxon>Eurotiomycetidae</taxon>
        <taxon>Eurotiales</taxon>
        <taxon>Aspergillaceae</taxon>
        <taxon>Aspergillus</taxon>
        <taxon>Aspergillus subgen. Nidulantes</taxon>
    </lineage>
</organism>
<dbReference type="Pfam" id="PF03171">
    <property type="entry name" value="2OG-FeII_Oxy"/>
    <property type="match status" value="1"/>
</dbReference>
<dbReference type="PANTHER" id="PTHR47990">
    <property type="entry name" value="2-OXOGLUTARATE (2OG) AND FE(II)-DEPENDENT OXYGENASE SUPERFAMILY PROTEIN-RELATED"/>
    <property type="match status" value="1"/>
</dbReference>
<evidence type="ECO:0000256" key="1">
    <source>
        <dbReference type="ARBA" id="ARBA00008056"/>
    </source>
</evidence>
<dbReference type="InterPro" id="IPR050231">
    <property type="entry name" value="Iron_ascorbate_oxido_reductase"/>
</dbReference>
<accession>A0ABR4JRR3</accession>
<evidence type="ECO:0000259" key="3">
    <source>
        <dbReference type="PROSITE" id="PS51471"/>
    </source>
</evidence>
<dbReference type="Pfam" id="PF14226">
    <property type="entry name" value="DIOX_N"/>
    <property type="match status" value="1"/>
</dbReference>
<reference evidence="4 5" key="1">
    <citation type="submission" date="2024-07" db="EMBL/GenBank/DDBJ databases">
        <title>Section-level genome sequencing and comparative genomics of Aspergillus sections Usti and Cavernicolus.</title>
        <authorList>
            <consortium name="Lawrence Berkeley National Laboratory"/>
            <person name="Nybo J.L."/>
            <person name="Vesth T.C."/>
            <person name="Theobald S."/>
            <person name="Frisvad J.C."/>
            <person name="Larsen T.O."/>
            <person name="Kjaerboelling I."/>
            <person name="Rothschild-Mancinelli K."/>
            <person name="Lyhne E.K."/>
            <person name="Kogle M.E."/>
            <person name="Barry K."/>
            <person name="Clum A."/>
            <person name="Na H."/>
            <person name="Ledsgaard L."/>
            <person name="Lin J."/>
            <person name="Lipzen A."/>
            <person name="Kuo A."/>
            <person name="Riley R."/>
            <person name="Mondo S."/>
            <person name="Labutti K."/>
            <person name="Haridas S."/>
            <person name="Pangalinan J."/>
            <person name="Salamov A.A."/>
            <person name="Simmons B.A."/>
            <person name="Magnuson J.K."/>
            <person name="Chen J."/>
            <person name="Drula E."/>
            <person name="Henrissat B."/>
            <person name="Wiebenga A."/>
            <person name="Lubbers R.J."/>
            <person name="Gomes A.C."/>
            <person name="Makela M.R."/>
            <person name="Stajich J."/>
            <person name="Grigoriev I.V."/>
            <person name="Mortensen U.H."/>
            <person name="De Vries R.P."/>
            <person name="Baker S.E."/>
            <person name="Andersen M.R."/>
        </authorList>
    </citation>
    <scope>NUCLEOTIDE SEQUENCE [LARGE SCALE GENOMIC DNA]</scope>
    <source>
        <strain evidence="4 5">CBS 123904</strain>
    </source>
</reference>
<keyword evidence="2" id="KW-0408">Iron</keyword>
<dbReference type="InterPro" id="IPR026992">
    <property type="entry name" value="DIOX_N"/>
</dbReference>
<dbReference type="PRINTS" id="PR00682">
    <property type="entry name" value="IPNSYNTHASE"/>
</dbReference>
<dbReference type="InterPro" id="IPR027443">
    <property type="entry name" value="IPNS-like_sf"/>
</dbReference>
<keyword evidence="2" id="KW-0560">Oxidoreductase</keyword>
<dbReference type="InterPro" id="IPR005123">
    <property type="entry name" value="Oxoglu/Fe-dep_dioxygenase_dom"/>
</dbReference>
<feature type="domain" description="Fe2OG dioxygenase" evidence="3">
    <location>
        <begin position="206"/>
        <end position="311"/>
    </location>
</feature>
<dbReference type="Proteomes" id="UP001610446">
    <property type="component" value="Unassembled WGS sequence"/>
</dbReference>
<evidence type="ECO:0000313" key="4">
    <source>
        <dbReference type="EMBL" id="KAL2842722.1"/>
    </source>
</evidence>
<gene>
    <name evidence="4" type="ORF">BJY01DRAFT_248987</name>
</gene>
<keyword evidence="2" id="KW-0479">Metal-binding</keyword>
<comment type="caution">
    <text evidence="4">The sequence shown here is derived from an EMBL/GenBank/DDBJ whole genome shotgun (WGS) entry which is preliminary data.</text>
</comment>
<evidence type="ECO:0000256" key="2">
    <source>
        <dbReference type="RuleBase" id="RU003682"/>
    </source>
</evidence>
<sequence>MTDYLRSDVDEHSHIGVGKKGKVDTVTEIPGSFGKIPVVDLSNMGSPSIEERKAVAKAICDACTKVGFFYIKNHGVPQELVDGAFVEARRFFHELSEDQKMELVNSKNPNFYGYAPIRTDPMRSARHMKHLFESVNFGYEPQFDDAAVGTEDNGASFWPKEEDLPDFKKNLGKYYRSVIDLSRNLLRMFALGLDLDEDFFNQFYKRPATLLKMNHYPKSIPINGGGAKEAGIEAHTDLQGFTILAQEDVKSLEVLLKDGQWVDAEPVRGAFVVNIGDSIAMWTNDLFKSTLHRVVNREGRARYSIPFCFGPDFDAVMETLPSCATADRPAKYKTITAGEYHRMRLNLIYPKDD</sequence>
<dbReference type="InterPro" id="IPR044861">
    <property type="entry name" value="IPNS-like_FE2OG_OXY"/>
</dbReference>
<name>A0ABR4JRR3_9EURO</name>
<keyword evidence="5" id="KW-1185">Reference proteome</keyword>
<dbReference type="SUPFAM" id="SSF51197">
    <property type="entry name" value="Clavaminate synthase-like"/>
    <property type="match status" value="1"/>
</dbReference>
<dbReference type="Gene3D" id="2.60.120.330">
    <property type="entry name" value="B-lactam Antibiotic, Isopenicillin N Synthase, Chain"/>
    <property type="match status" value="1"/>
</dbReference>
<dbReference type="EMBL" id="JBFXLU010000097">
    <property type="protein sequence ID" value="KAL2842722.1"/>
    <property type="molecule type" value="Genomic_DNA"/>
</dbReference>
<dbReference type="PROSITE" id="PS51471">
    <property type="entry name" value="FE2OG_OXY"/>
    <property type="match status" value="1"/>
</dbReference>